<evidence type="ECO:0000256" key="3">
    <source>
        <dbReference type="ARBA" id="ARBA00022833"/>
    </source>
</evidence>
<dbReference type="OrthoDB" id="9811543at2"/>
<dbReference type="InterPro" id="IPR037187">
    <property type="entry name" value="DnaK_N"/>
</dbReference>
<keyword evidence="1" id="KW-0479">Metal-binding</keyword>
<dbReference type="InterPro" id="IPR000962">
    <property type="entry name" value="Znf_DskA_TraR"/>
</dbReference>
<evidence type="ECO:0000256" key="2">
    <source>
        <dbReference type="ARBA" id="ARBA00022771"/>
    </source>
</evidence>
<dbReference type="EMBL" id="PDEP01000005">
    <property type="protein sequence ID" value="PEN07614.1"/>
    <property type="molecule type" value="Genomic_DNA"/>
</dbReference>
<feature type="zinc finger region" description="dksA C4-type" evidence="4">
    <location>
        <begin position="111"/>
        <end position="135"/>
    </location>
</feature>
<name>A0A2H3NM68_9BACT</name>
<feature type="coiled-coil region" evidence="5">
    <location>
        <begin position="31"/>
        <end position="62"/>
    </location>
</feature>
<keyword evidence="3" id="KW-0862">Zinc</keyword>
<evidence type="ECO:0000256" key="6">
    <source>
        <dbReference type="SAM" id="MobiDB-lite"/>
    </source>
</evidence>
<feature type="domain" description="Zinc finger DksA/TraR C4-type" evidence="7">
    <location>
        <begin position="106"/>
        <end position="134"/>
    </location>
</feature>
<dbReference type="SUPFAM" id="SSF57716">
    <property type="entry name" value="Glucocorticoid receptor-like (DNA-binding domain)"/>
    <property type="match status" value="1"/>
</dbReference>
<gene>
    <name evidence="8" type="ORF">CRI93_06435</name>
</gene>
<feature type="region of interest" description="Disordered" evidence="6">
    <location>
        <begin position="1"/>
        <end position="29"/>
    </location>
</feature>
<proteinExistence type="predicted"/>
<dbReference type="Proteomes" id="UP000221024">
    <property type="component" value="Unassembled WGS sequence"/>
</dbReference>
<evidence type="ECO:0000256" key="4">
    <source>
        <dbReference type="PROSITE-ProRule" id="PRU00510"/>
    </source>
</evidence>
<dbReference type="GO" id="GO:0008270">
    <property type="term" value="F:zinc ion binding"/>
    <property type="evidence" value="ECO:0007669"/>
    <property type="project" value="UniProtKB-KW"/>
</dbReference>
<reference evidence="8 9" key="1">
    <citation type="submission" date="2017-10" db="EMBL/GenBank/DDBJ databases">
        <title>Draft genome of Longimonas halophila.</title>
        <authorList>
            <person name="Goh K.M."/>
            <person name="Shamsir M.S."/>
            <person name="Lim S.W."/>
        </authorList>
    </citation>
    <scope>NUCLEOTIDE SEQUENCE [LARGE SCALE GENOMIC DNA]</scope>
    <source>
        <strain evidence="8 9">KCTC 42399</strain>
    </source>
</reference>
<dbReference type="RefSeq" id="WP_098061802.1">
    <property type="nucleotide sequence ID" value="NZ_PDEP01000005.1"/>
</dbReference>
<comment type="caution">
    <text evidence="8">The sequence shown here is derived from an EMBL/GenBank/DDBJ whole genome shotgun (WGS) entry which is preliminary data.</text>
</comment>
<dbReference type="AlphaFoldDB" id="A0A2H3NM68"/>
<keyword evidence="9" id="KW-1185">Reference proteome</keyword>
<evidence type="ECO:0000313" key="8">
    <source>
        <dbReference type="EMBL" id="PEN07614.1"/>
    </source>
</evidence>
<keyword evidence="2" id="KW-0863">Zinc-finger</keyword>
<dbReference type="PROSITE" id="PS51128">
    <property type="entry name" value="ZF_DKSA_2"/>
    <property type="match status" value="1"/>
</dbReference>
<sequence>MADDATSSSDSTTTDQASETPFSEEELQHFKDLILERRRKAKDDVERMRNQIEDAKEQAGDNTAYSFHMADAGTDAMEREKLHLMIARQQKYIGYLDRALERIKNGTYGICKVTGKPIARERLEAVPHTEISIKAKKEQKKQERQQS</sequence>
<organism evidence="8 9">
    <name type="scientific">Longimonas halophila</name>
    <dbReference type="NCBI Taxonomy" id="1469170"/>
    <lineage>
        <taxon>Bacteria</taxon>
        <taxon>Pseudomonadati</taxon>
        <taxon>Rhodothermota</taxon>
        <taxon>Rhodothermia</taxon>
        <taxon>Rhodothermales</taxon>
        <taxon>Salisaetaceae</taxon>
        <taxon>Longimonas</taxon>
    </lineage>
</organism>
<evidence type="ECO:0000313" key="9">
    <source>
        <dbReference type="Proteomes" id="UP000221024"/>
    </source>
</evidence>
<dbReference type="Pfam" id="PF01258">
    <property type="entry name" value="zf-dskA_traR"/>
    <property type="match status" value="1"/>
</dbReference>
<dbReference type="PANTHER" id="PTHR33823">
    <property type="entry name" value="RNA POLYMERASE-BINDING TRANSCRIPTION FACTOR DKSA-RELATED"/>
    <property type="match status" value="1"/>
</dbReference>
<keyword evidence="5" id="KW-0175">Coiled coil</keyword>
<protein>
    <submittedName>
        <fullName evidence="8">Molecular chaperone DnaK</fullName>
    </submittedName>
</protein>
<evidence type="ECO:0000256" key="5">
    <source>
        <dbReference type="SAM" id="Coils"/>
    </source>
</evidence>
<accession>A0A2H3NM68</accession>
<evidence type="ECO:0000256" key="1">
    <source>
        <dbReference type="ARBA" id="ARBA00022723"/>
    </source>
</evidence>
<dbReference type="SUPFAM" id="SSF109635">
    <property type="entry name" value="DnaK suppressor protein DksA, alpha-hairpin domain"/>
    <property type="match status" value="1"/>
</dbReference>
<feature type="compositionally biased region" description="Low complexity" evidence="6">
    <location>
        <begin position="1"/>
        <end position="15"/>
    </location>
</feature>
<dbReference type="Gene3D" id="1.20.120.910">
    <property type="entry name" value="DksA, coiled-coil domain"/>
    <property type="match status" value="1"/>
</dbReference>
<evidence type="ECO:0000259" key="7">
    <source>
        <dbReference type="Pfam" id="PF01258"/>
    </source>
</evidence>
<dbReference type="PANTHER" id="PTHR33823:SF2">
    <property type="entry name" value="RNA POLYMERASE-BINDING TRANSCRIPTION FACTOR DKSA"/>
    <property type="match status" value="1"/>
</dbReference>